<dbReference type="InterPro" id="IPR000086">
    <property type="entry name" value="NUDIX_hydrolase_dom"/>
</dbReference>
<evidence type="ECO:0000256" key="9">
    <source>
        <dbReference type="ARBA" id="ARBA00030162"/>
    </source>
</evidence>
<keyword evidence="7 13" id="KW-0460">Magnesium</keyword>
<dbReference type="PATRIC" id="fig|1076.23.peg.3516"/>
<feature type="binding site" evidence="13">
    <location>
        <position position="162"/>
    </location>
    <ligand>
        <name>Mg(2+)</name>
        <dbReference type="ChEBI" id="CHEBI:18420"/>
        <label>1</label>
    </ligand>
</feature>
<sequence length="210" mass="22984">MKDDSIKLADGKADVTVSAPELIGQGFMTYERYEVSLRRDGEPPLLQRRDVLRASRVAAVLAIDLGRDQLVLIRQFRLPAHLATGRGDMVEIVAGRVEPGESPDAAARRECLEEIGVAPQLVVELFSVLATPGFTDEYVTFFAGFLDSAEILTRGGVADEDEDTHPFVVSIDQALAALERGEVLNALLVSALQWLALHRGRLRDYLSRAA</sequence>
<feature type="domain" description="Nudix hydrolase" evidence="15">
    <location>
        <begin position="52"/>
        <end position="191"/>
    </location>
</feature>
<evidence type="ECO:0000259" key="15">
    <source>
        <dbReference type="PROSITE" id="PS51462"/>
    </source>
</evidence>
<comment type="similarity">
    <text evidence="2">Belongs to the Nudix hydrolase family. NudF subfamily.</text>
</comment>
<name>A0A0D7EK54_RHOPL</name>
<evidence type="ECO:0000256" key="4">
    <source>
        <dbReference type="ARBA" id="ARBA00013297"/>
    </source>
</evidence>
<comment type="cofactor">
    <cofactor evidence="1 13">
        <name>Mg(2+)</name>
        <dbReference type="ChEBI" id="CHEBI:18420"/>
    </cofactor>
</comment>
<dbReference type="InterPro" id="IPR004385">
    <property type="entry name" value="NDP_pyrophosphatase"/>
</dbReference>
<dbReference type="PROSITE" id="PS51462">
    <property type="entry name" value="NUDIX"/>
    <property type="match status" value="1"/>
</dbReference>
<evidence type="ECO:0000256" key="10">
    <source>
        <dbReference type="ARBA" id="ARBA00030308"/>
    </source>
</evidence>
<dbReference type="PANTHER" id="PTHR11839">
    <property type="entry name" value="UDP/ADP-SUGAR PYROPHOSPHATASE"/>
    <property type="match status" value="1"/>
</dbReference>
<evidence type="ECO:0000256" key="2">
    <source>
        <dbReference type="ARBA" id="ARBA00007482"/>
    </source>
</evidence>
<evidence type="ECO:0000256" key="8">
    <source>
        <dbReference type="ARBA" id="ARBA00025164"/>
    </source>
</evidence>
<evidence type="ECO:0000256" key="6">
    <source>
        <dbReference type="ARBA" id="ARBA00022801"/>
    </source>
</evidence>
<keyword evidence="6" id="KW-0378">Hydrolase</keyword>
<dbReference type="OrthoDB" id="5292471at2"/>
<feature type="short sequence motif" description="Nudix box" evidence="14">
    <location>
        <begin position="95"/>
        <end position="117"/>
    </location>
</feature>
<evidence type="ECO:0000256" key="7">
    <source>
        <dbReference type="ARBA" id="ARBA00022842"/>
    </source>
</evidence>
<evidence type="ECO:0000256" key="11">
    <source>
        <dbReference type="ARBA" id="ARBA00033056"/>
    </source>
</evidence>
<dbReference type="EMBL" id="JXXE01000328">
    <property type="protein sequence ID" value="KIZ40915.1"/>
    <property type="molecule type" value="Genomic_DNA"/>
</dbReference>
<dbReference type="GO" id="GO:0046872">
    <property type="term" value="F:metal ion binding"/>
    <property type="evidence" value="ECO:0007669"/>
    <property type="project" value="UniProtKB-KW"/>
</dbReference>
<evidence type="ECO:0000313" key="17">
    <source>
        <dbReference type="Proteomes" id="UP000032515"/>
    </source>
</evidence>
<evidence type="ECO:0000256" key="13">
    <source>
        <dbReference type="PIRSR" id="PIRSR604385-2"/>
    </source>
</evidence>
<dbReference type="GO" id="GO:0047631">
    <property type="term" value="F:ADP-ribose diphosphatase activity"/>
    <property type="evidence" value="ECO:0007669"/>
    <property type="project" value="UniProtKB-EC"/>
</dbReference>
<gene>
    <name evidence="16" type="ORF">OO17_16435</name>
</gene>
<dbReference type="AlphaFoldDB" id="A0A0D7EK54"/>
<evidence type="ECO:0000256" key="5">
    <source>
        <dbReference type="ARBA" id="ARBA00022723"/>
    </source>
</evidence>
<comment type="function">
    <text evidence="8">Acts on ADP-mannose and ADP-glucose as well as ADP-ribose. Prevents glycogen biosynthesis. The reaction catalyzed by this enzyme is a limiting step of the gluconeogenic process.</text>
</comment>
<accession>A0A0D7EK54</accession>
<proteinExistence type="inferred from homology"/>
<dbReference type="Proteomes" id="UP000032515">
    <property type="component" value="Unassembled WGS sequence"/>
</dbReference>
<keyword evidence="5 13" id="KW-0479">Metal-binding</keyword>
<dbReference type="GO" id="GO:0019693">
    <property type="term" value="P:ribose phosphate metabolic process"/>
    <property type="evidence" value="ECO:0007669"/>
    <property type="project" value="TreeGrafter"/>
</dbReference>
<dbReference type="PANTHER" id="PTHR11839:SF5">
    <property type="entry name" value="ADP-RIBOSE PYROPHOSPHATASE"/>
    <property type="match status" value="1"/>
</dbReference>
<dbReference type="Gene3D" id="3.90.79.10">
    <property type="entry name" value="Nucleoside Triphosphate Pyrophosphohydrolase"/>
    <property type="match status" value="1"/>
</dbReference>
<dbReference type="GO" id="GO:0006753">
    <property type="term" value="P:nucleoside phosphate metabolic process"/>
    <property type="evidence" value="ECO:0007669"/>
    <property type="project" value="TreeGrafter"/>
</dbReference>
<feature type="binding site" evidence="13">
    <location>
        <position position="110"/>
    </location>
    <ligand>
        <name>Mg(2+)</name>
        <dbReference type="ChEBI" id="CHEBI:18420"/>
        <label>1</label>
    </ligand>
</feature>
<evidence type="ECO:0000256" key="3">
    <source>
        <dbReference type="ARBA" id="ARBA00012453"/>
    </source>
</evidence>
<comment type="catalytic activity">
    <reaction evidence="12">
        <text>ADP-D-ribose + H2O = D-ribose 5-phosphate + AMP + 2 H(+)</text>
        <dbReference type="Rhea" id="RHEA:10412"/>
        <dbReference type="ChEBI" id="CHEBI:15377"/>
        <dbReference type="ChEBI" id="CHEBI:15378"/>
        <dbReference type="ChEBI" id="CHEBI:57967"/>
        <dbReference type="ChEBI" id="CHEBI:78346"/>
        <dbReference type="ChEBI" id="CHEBI:456215"/>
        <dbReference type="EC" id="3.6.1.13"/>
    </reaction>
</comment>
<feature type="binding site" evidence="13">
    <location>
        <position position="114"/>
    </location>
    <ligand>
        <name>Mg(2+)</name>
        <dbReference type="ChEBI" id="CHEBI:18420"/>
        <label>1</label>
    </ligand>
</feature>
<dbReference type="Pfam" id="PF00293">
    <property type="entry name" value="NUDIX"/>
    <property type="match status" value="1"/>
</dbReference>
<dbReference type="NCBIfam" id="TIGR00052">
    <property type="entry name" value="nudix-type nucleoside diphosphatase, YffH/AdpP family"/>
    <property type="match status" value="1"/>
</dbReference>
<evidence type="ECO:0000256" key="12">
    <source>
        <dbReference type="ARBA" id="ARBA00049546"/>
    </source>
</evidence>
<comment type="caution">
    <text evidence="16">The sequence shown here is derived from an EMBL/GenBank/DDBJ whole genome shotgun (WGS) entry which is preliminary data.</text>
</comment>
<organism evidence="16 17">
    <name type="scientific">Rhodopseudomonas palustris</name>
    <dbReference type="NCBI Taxonomy" id="1076"/>
    <lineage>
        <taxon>Bacteria</taxon>
        <taxon>Pseudomonadati</taxon>
        <taxon>Pseudomonadota</taxon>
        <taxon>Alphaproteobacteria</taxon>
        <taxon>Hyphomicrobiales</taxon>
        <taxon>Nitrobacteraceae</taxon>
        <taxon>Rhodopseudomonas</taxon>
    </lineage>
</organism>
<evidence type="ECO:0000313" key="16">
    <source>
        <dbReference type="EMBL" id="KIZ40915.1"/>
    </source>
</evidence>
<dbReference type="RefSeq" id="WP_044413199.1">
    <property type="nucleotide sequence ID" value="NZ_JXXE01000328.1"/>
</dbReference>
<dbReference type="GO" id="GO:0019144">
    <property type="term" value="F:ADP-sugar diphosphatase activity"/>
    <property type="evidence" value="ECO:0007669"/>
    <property type="project" value="TreeGrafter"/>
</dbReference>
<evidence type="ECO:0000256" key="14">
    <source>
        <dbReference type="PIRSR" id="PIRSR604385-3"/>
    </source>
</evidence>
<feature type="binding site" evidence="13">
    <location>
        <position position="94"/>
    </location>
    <ligand>
        <name>Mg(2+)</name>
        <dbReference type="ChEBI" id="CHEBI:18420"/>
        <label>1</label>
    </ligand>
</feature>
<dbReference type="InterPro" id="IPR015797">
    <property type="entry name" value="NUDIX_hydrolase-like_dom_sf"/>
</dbReference>
<dbReference type="EC" id="3.6.1.13" evidence="3"/>
<protein>
    <recommendedName>
        <fullName evidence="4">ADP-ribose pyrophosphatase</fullName>
        <ecNumber evidence="3">3.6.1.13</ecNumber>
    </recommendedName>
    <alternativeName>
        <fullName evidence="9">ADP-ribose diphosphatase</fullName>
    </alternativeName>
    <alternativeName>
        <fullName evidence="11">ADP-ribose phosphohydrolase</fullName>
    </alternativeName>
    <alternativeName>
        <fullName evidence="10">Adenosine diphosphoribose pyrophosphatase</fullName>
    </alternativeName>
</protein>
<reference evidence="16 17" key="1">
    <citation type="submission" date="2014-11" db="EMBL/GenBank/DDBJ databases">
        <title>Genomics and ecophysiology of heterotrophic nitrogen fixing bacteria isolated from estuarine surface water.</title>
        <authorList>
            <person name="Bentzon-Tilia M."/>
            <person name="Severin I."/>
            <person name="Hansen L.H."/>
            <person name="Riemann L."/>
        </authorList>
    </citation>
    <scope>NUCLEOTIDE SEQUENCE [LARGE SCALE GENOMIC DNA]</scope>
    <source>
        <strain evidence="16 17">BAL398</strain>
    </source>
</reference>
<dbReference type="SUPFAM" id="SSF55811">
    <property type="entry name" value="Nudix"/>
    <property type="match status" value="1"/>
</dbReference>
<dbReference type="GO" id="GO:0005829">
    <property type="term" value="C:cytosol"/>
    <property type="evidence" value="ECO:0007669"/>
    <property type="project" value="TreeGrafter"/>
</dbReference>
<evidence type="ECO:0000256" key="1">
    <source>
        <dbReference type="ARBA" id="ARBA00001946"/>
    </source>
</evidence>